<dbReference type="PRINTS" id="PR00705">
    <property type="entry name" value="PAPAIN"/>
</dbReference>
<dbReference type="InterPro" id="IPR012599">
    <property type="entry name" value="Propeptide_C1A"/>
</dbReference>
<feature type="domain" description="Peptidase C1A papain C-terminal" evidence="9">
    <location>
        <begin position="387"/>
        <end position="629"/>
    </location>
</feature>
<sequence>MKSLCVLFVAIGLASAFKIGLHPLSDEFIAEINSKQSTWTAGRNFKVEDYPYVKVISSGVKKSQGALKQVKKVVHDENQDIPESFDAREAWPECADVIGLIRDQSKCGSCWAFAAVESMSDRICIQSKGQRKTLVSAQDLTTCAGFRIGNCDGGYPSAAWDFWYQTGIVTGGLFNRTDQGCKAYSLPECDDHPNKCIDFVKTPDCVEQCDDATLTYAKEKTYGLEPYEIYGEKQMQLEILKNGPVEGTMEIFTDFSSYKSGIYQVVSQESLGEHAIKILGWGVENGVKYWLVANSWNERWGEAGYFRILRGKNEAAIGLASAFKIGLHPLSDEYIAEINSKQSSWRAGRNFEVDEYPYVKVLASGVKKPNGLLKQVKKVVHDENEDIPESFDAREAWPKCADVIGMIRDQSRCGSCWAFGAAESMSDRICIHSNGEKKTLVSAQDLLTCGSAGGCDGGYPSYAWESWYEQGIVSGGLYNRTDQGCKSYFLPTCDDHPTKCTDYVDTPECEKQCDDSSLTYKDQKTYGLENYEVTGEKQIQLEIMKNGPVEASMDVYEDFLNYKSGVYQVYSADYLGGHAIKMLGWGVENGVKYWLMANSWNERWGEAGYFKILRGENEAGIEYGVDAGLPDFSKF</sequence>
<evidence type="ECO:0000259" key="9">
    <source>
        <dbReference type="SMART" id="SM00645"/>
    </source>
</evidence>
<dbReference type="InterPro" id="IPR038765">
    <property type="entry name" value="Papain-like_cys_pep_sf"/>
</dbReference>
<dbReference type="OrthoDB" id="6748754at2759"/>
<gene>
    <name evidence="10" type="ORF">CEUTPL_LOCUS11258</name>
</gene>
<keyword evidence="6" id="KW-0865">Zymogen</keyword>
<accession>A0A9N9MUC9</accession>
<keyword evidence="5" id="KW-0788">Thiol protease</keyword>
<dbReference type="GO" id="GO:0006508">
    <property type="term" value="P:proteolysis"/>
    <property type="evidence" value="ECO:0007669"/>
    <property type="project" value="UniProtKB-KW"/>
</dbReference>
<dbReference type="InterPro" id="IPR000668">
    <property type="entry name" value="Peptidase_C1A_C"/>
</dbReference>
<evidence type="ECO:0000256" key="1">
    <source>
        <dbReference type="ARBA" id="ARBA00008455"/>
    </source>
</evidence>
<dbReference type="InterPro" id="IPR025660">
    <property type="entry name" value="Pept_his_AS"/>
</dbReference>
<dbReference type="InterPro" id="IPR025661">
    <property type="entry name" value="Pept_asp_AS"/>
</dbReference>
<evidence type="ECO:0000256" key="4">
    <source>
        <dbReference type="ARBA" id="ARBA00022801"/>
    </source>
</evidence>
<evidence type="ECO:0000256" key="7">
    <source>
        <dbReference type="ARBA" id="ARBA00023157"/>
    </source>
</evidence>
<feature type="domain" description="Peptidase C1A papain C-terminal" evidence="9">
    <location>
        <begin position="81"/>
        <end position="327"/>
    </location>
</feature>
<dbReference type="CDD" id="cd02620">
    <property type="entry name" value="Peptidase_C1A_CathepsinB"/>
    <property type="match status" value="2"/>
</dbReference>
<keyword evidence="11" id="KW-1185">Reference proteome</keyword>
<evidence type="ECO:0000313" key="10">
    <source>
        <dbReference type="EMBL" id="CAG9770814.1"/>
    </source>
</evidence>
<evidence type="ECO:0000256" key="5">
    <source>
        <dbReference type="ARBA" id="ARBA00022807"/>
    </source>
</evidence>
<dbReference type="Pfam" id="PF08127">
    <property type="entry name" value="Propeptide_C1"/>
    <property type="match status" value="2"/>
</dbReference>
<dbReference type="SMART" id="SM00645">
    <property type="entry name" value="Pept_C1"/>
    <property type="match status" value="2"/>
</dbReference>
<reference evidence="10" key="1">
    <citation type="submission" date="2022-01" db="EMBL/GenBank/DDBJ databases">
        <authorList>
            <person name="King R."/>
        </authorList>
    </citation>
    <scope>NUCLEOTIDE SEQUENCE</scope>
</reference>
<evidence type="ECO:0000313" key="11">
    <source>
        <dbReference type="Proteomes" id="UP001152799"/>
    </source>
</evidence>
<dbReference type="GO" id="GO:0004197">
    <property type="term" value="F:cysteine-type endopeptidase activity"/>
    <property type="evidence" value="ECO:0007669"/>
    <property type="project" value="InterPro"/>
</dbReference>
<name>A0A9N9MUC9_9CUCU</name>
<keyword evidence="4" id="KW-0378">Hydrolase</keyword>
<dbReference type="PROSITE" id="PS00139">
    <property type="entry name" value="THIOL_PROTEASE_CYS"/>
    <property type="match status" value="2"/>
</dbReference>
<keyword evidence="2" id="KW-0645">Protease</keyword>
<dbReference type="InterPro" id="IPR013128">
    <property type="entry name" value="Peptidase_C1A"/>
</dbReference>
<protein>
    <recommendedName>
        <fullName evidence="9">Peptidase C1A papain C-terminal domain-containing protein</fullName>
    </recommendedName>
</protein>
<dbReference type="FunFam" id="3.90.70.10:FF:000031">
    <property type="entry name" value="Cathepsin B"/>
    <property type="match status" value="2"/>
</dbReference>
<dbReference type="Gene3D" id="3.90.70.10">
    <property type="entry name" value="Cysteine proteinases"/>
    <property type="match status" value="2"/>
</dbReference>
<evidence type="ECO:0000256" key="6">
    <source>
        <dbReference type="ARBA" id="ARBA00023145"/>
    </source>
</evidence>
<proteinExistence type="inferred from homology"/>
<dbReference type="Pfam" id="PF00112">
    <property type="entry name" value="Peptidase_C1"/>
    <property type="match status" value="2"/>
</dbReference>
<comment type="similarity">
    <text evidence="1">Belongs to the peptidase C1 family.</text>
</comment>
<feature type="chain" id="PRO_5040354756" description="Peptidase C1A papain C-terminal domain-containing protein" evidence="8">
    <location>
        <begin position="17"/>
        <end position="635"/>
    </location>
</feature>
<evidence type="ECO:0000256" key="8">
    <source>
        <dbReference type="SAM" id="SignalP"/>
    </source>
</evidence>
<dbReference type="Proteomes" id="UP001152799">
    <property type="component" value="Chromosome 6"/>
</dbReference>
<evidence type="ECO:0000256" key="3">
    <source>
        <dbReference type="ARBA" id="ARBA00022729"/>
    </source>
</evidence>
<dbReference type="PROSITE" id="PS00640">
    <property type="entry name" value="THIOL_PROTEASE_ASN"/>
    <property type="match status" value="2"/>
</dbReference>
<dbReference type="PROSITE" id="PS00639">
    <property type="entry name" value="THIOL_PROTEASE_HIS"/>
    <property type="match status" value="1"/>
</dbReference>
<dbReference type="SUPFAM" id="SSF54001">
    <property type="entry name" value="Cysteine proteinases"/>
    <property type="match status" value="2"/>
</dbReference>
<dbReference type="InterPro" id="IPR000169">
    <property type="entry name" value="Pept_cys_AS"/>
</dbReference>
<evidence type="ECO:0000256" key="2">
    <source>
        <dbReference type="ARBA" id="ARBA00022670"/>
    </source>
</evidence>
<keyword evidence="7" id="KW-1015">Disulfide bond</keyword>
<keyword evidence="3 8" id="KW-0732">Signal</keyword>
<feature type="signal peptide" evidence="8">
    <location>
        <begin position="1"/>
        <end position="16"/>
    </location>
</feature>
<organism evidence="10 11">
    <name type="scientific">Ceutorhynchus assimilis</name>
    <name type="common">cabbage seed weevil</name>
    <dbReference type="NCBI Taxonomy" id="467358"/>
    <lineage>
        <taxon>Eukaryota</taxon>
        <taxon>Metazoa</taxon>
        <taxon>Ecdysozoa</taxon>
        <taxon>Arthropoda</taxon>
        <taxon>Hexapoda</taxon>
        <taxon>Insecta</taxon>
        <taxon>Pterygota</taxon>
        <taxon>Neoptera</taxon>
        <taxon>Endopterygota</taxon>
        <taxon>Coleoptera</taxon>
        <taxon>Polyphaga</taxon>
        <taxon>Cucujiformia</taxon>
        <taxon>Curculionidae</taxon>
        <taxon>Ceutorhynchinae</taxon>
        <taxon>Ceutorhynchus</taxon>
    </lineage>
</organism>
<dbReference type="EMBL" id="OU892282">
    <property type="protein sequence ID" value="CAG9770814.1"/>
    <property type="molecule type" value="Genomic_DNA"/>
</dbReference>
<dbReference type="PANTHER" id="PTHR12411">
    <property type="entry name" value="CYSTEINE PROTEASE FAMILY C1-RELATED"/>
    <property type="match status" value="1"/>
</dbReference>
<dbReference type="AlphaFoldDB" id="A0A9N9MUC9"/>